<gene>
    <name evidence="2" type="ORF">ABB55_10720</name>
</gene>
<reference evidence="2 3" key="2">
    <citation type="submission" date="2015-10" db="EMBL/GenBank/DDBJ databases">
        <title>Draft Genome Sequence of Prosthecomicrobium hirschii ATCC 27832.</title>
        <authorList>
            <person name="Daniel J."/>
            <person name="Givan S.A."/>
            <person name="Brun Y.V."/>
            <person name="Brown P.J."/>
        </authorList>
    </citation>
    <scope>NUCLEOTIDE SEQUENCE [LARGE SCALE GENOMIC DNA]</scope>
    <source>
        <strain evidence="2 3">16</strain>
    </source>
</reference>
<reference evidence="2 3" key="1">
    <citation type="submission" date="2015-09" db="EMBL/GenBank/DDBJ databases">
        <authorList>
            <person name="Jackson K.R."/>
            <person name="Lunt B.L."/>
            <person name="Fisher J.N.B."/>
            <person name="Gardner A.V."/>
            <person name="Bailey M.E."/>
            <person name="Deus L.M."/>
            <person name="Earl A.S."/>
            <person name="Gibby P.D."/>
            <person name="Hartmann K.A."/>
            <person name="Liu J.E."/>
            <person name="Manci A.M."/>
            <person name="Nielsen D.A."/>
            <person name="Solomon M.B."/>
            <person name="Breakwell D.P."/>
            <person name="Burnett S.H."/>
            <person name="Grose J.H."/>
        </authorList>
    </citation>
    <scope>NUCLEOTIDE SEQUENCE [LARGE SCALE GENOMIC DNA]</scope>
    <source>
        <strain evidence="2 3">16</strain>
    </source>
</reference>
<dbReference type="EMBL" id="LJYW01000001">
    <property type="protein sequence ID" value="KPL52639.1"/>
    <property type="molecule type" value="Genomic_DNA"/>
</dbReference>
<evidence type="ECO:0000259" key="1">
    <source>
        <dbReference type="PROSITE" id="PS51819"/>
    </source>
</evidence>
<evidence type="ECO:0000313" key="3">
    <source>
        <dbReference type="Proteomes" id="UP000048984"/>
    </source>
</evidence>
<protein>
    <recommendedName>
        <fullName evidence="1">VOC domain-containing protein</fullName>
    </recommendedName>
</protein>
<dbReference type="Proteomes" id="UP000048984">
    <property type="component" value="Unassembled WGS sequence"/>
</dbReference>
<comment type="caution">
    <text evidence="2">The sequence shown here is derived from an EMBL/GenBank/DDBJ whole genome shotgun (WGS) entry which is preliminary data.</text>
</comment>
<sequence>MAEFSFVILYVDNPPASADFYADLLGRPPVEVSPTFAMLPLREGVMLGLWSRHTVAPAAAAAGGGTEIALAVESFDVVDALHADWSGRGLAIAQAPTVMDFGRTFVALDPDGHRLRVMAMGEA</sequence>
<evidence type="ECO:0000313" key="2">
    <source>
        <dbReference type="EMBL" id="KPL52639.1"/>
    </source>
</evidence>
<dbReference type="PROSITE" id="PS51819">
    <property type="entry name" value="VOC"/>
    <property type="match status" value="1"/>
</dbReference>
<dbReference type="InterPro" id="IPR037523">
    <property type="entry name" value="VOC_core"/>
</dbReference>
<accession>A0A0P6W2V3</accession>
<dbReference type="Gene3D" id="3.30.720.110">
    <property type="match status" value="1"/>
</dbReference>
<dbReference type="STRING" id="665126.ABB55_10720"/>
<organism evidence="2 3">
    <name type="scientific">Prosthecodimorpha hirschii</name>
    <dbReference type="NCBI Taxonomy" id="665126"/>
    <lineage>
        <taxon>Bacteria</taxon>
        <taxon>Pseudomonadati</taxon>
        <taxon>Pseudomonadota</taxon>
        <taxon>Alphaproteobacteria</taxon>
        <taxon>Hyphomicrobiales</taxon>
        <taxon>Ancalomicrobiaceae</taxon>
        <taxon>Prosthecodimorpha</taxon>
    </lineage>
</organism>
<dbReference type="Gene3D" id="3.30.720.120">
    <property type="match status" value="1"/>
</dbReference>
<dbReference type="InterPro" id="IPR004360">
    <property type="entry name" value="Glyas_Fos-R_dOase_dom"/>
</dbReference>
<dbReference type="SUPFAM" id="SSF54593">
    <property type="entry name" value="Glyoxalase/Bleomycin resistance protein/Dihydroxybiphenyl dioxygenase"/>
    <property type="match status" value="1"/>
</dbReference>
<dbReference type="RefSeq" id="WP_054358802.1">
    <property type="nucleotide sequence ID" value="NZ_LJYW01000001.1"/>
</dbReference>
<name>A0A0P6W2V3_9HYPH</name>
<dbReference type="AlphaFoldDB" id="A0A0P6W2V3"/>
<proteinExistence type="predicted"/>
<dbReference type="InterPro" id="IPR026275">
    <property type="entry name" value="Glyoxalase/dOase/EhpR"/>
</dbReference>
<feature type="domain" description="VOC" evidence="1">
    <location>
        <begin position="3"/>
        <end position="120"/>
    </location>
</feature>
<dbReference type="PIRSF" id="PIRSF039020">
    <property type="entry name" value="EhpR"/>
    <property type="match status" value="1"/>
</dbReference>
<keyword evidence="3" id="KW-1185">Reference proteome</keyword>
<dbReference type="Pfam" id="PF00903">
    <property type="entry name" value="Glyoxalase"/>
    <property type="match status" value="1"/>
</dbReference>
<dbReference type="InterPro" id="IPR029068">
    <property type="entry name" value="Glyas_Bleomycin-R_OHBP_Dase"/>
</dbReference>